<dbReference type="GeneID" id="20637696"/>
<dbReference type="RefSeq" id="XP_009533875.1">
    <property type="nucleotide sequence ID" value="XM_009535580.1"/>
</dbReference>
<accession>G4ZZA8</accession>
<dbReference type="OMA" id="KNDFNQG"/>
<dbReference type="GO" id="GO:0005576">
    <property type="term" value="C:extracellular region"/>
    <property type="evidence" value="ECO:0007669"/>
    <property type="project" value="UniProtKB-SubCell"/>
</dbReference>
<dbReference type="GO" id="GO:0043657">
    <property type="term" value="C:host cell"/>
    <property type="evidence" value="ECO:0007669"/>
    <property type="project" value="UniProtKB-SubCell"/>
</dbReference>
<feature type="domain" description="Crinkler effector protein N-terminal" evidence="4">
    <location>
        <begin position="2"/>
        <end position="117"/>
    </location>
</feature>
<dbReference type="AlphaFoldDB" id="G4ZZA8"/>
<name>G4ZZA8_PHYSP</name>
<evidence type="ECO:0000313" key="5">
    <source>
        <dbReference type="EMBL" id="EGZ11130.1"/>
    </source>
</evidence>
<evidence type="ECO:0000313" key="6">
    <source>
        <dbReference type="Proteomes" id="UP000002640"/>
    </source>
</evidence>
<evidence type="ECO:0000256" key="3">
    <source>
        <dbReference type="ARBA" id="ARBA00022525"/>
    </source>
</evidence>
<dbReference type="Pfam" id="PF20147">
    <property type="entry name" value="Crinkler"/>
    <property type="match status" value="1"/>
</dbReference>
<reference evidence="5 6" key="1">
    <citation type="journal article" date="2006" name="Science">
        <title>Phytophthora genome sequences uncover evolutionary origins and mechanisms of pathogenesis.</title>
        <authorList>
            <person name="Tyler B.M."/>
            <person name="Tripathy S."/>
            <person name="Zhang X."/>
            <person name="Dehal P."/>
            <person name="Jiang R.H."/>
            <person name="Aerts A."/>
            <person name="Arredondo F.D."/>
            <person name="Baxter L."/>
            <person name="Bensasson D."/>
            <person name="Beynon J.L."/>
            <person name="Chapman J."/>
            <person name="Damasceno C.M."/>
            <person name="Dorrance A.E."/>
            <person name="Dou D."/>
            <person name="Dickerman A.W."/>
            <person name="Dubchak I.L."/>
            <person name="Garbelotto M."/>
            <person name="Gijzen M."/>
            <person name="Gordon S.G."/>
            <person name="Govers F."/>
            <person name="Grunwald N.J."/>
            <person name="Huang W."/>
            <person name="Ivors K.L."/>
            <person name="Jones R.W."/>
            <person name="Kamoun S."/>
            <person name="Krampis K."/>
            <person name="Lamour K.H."/>
            <person name="Lee M.K."/>
            <person name="McDonald W.H."/>
            <person name="Medina M."/>
            <person name="Meijer H.J."/>
            <person name="Nordberg E.K."/>
            <person name="Maclean D.J."/>
            <person name="Ospina-Giraldo M.D."/>
            <person name="Morris P.F."/>
            <person name="Phuntumart V."/>
            <person name="Putnam N.H."/>
            <person name="Rash S."/>
            <person name="Rose J.K."/>
            <person name="Sakihama Y."/>
            <person name="Salamov A.A."/>
            <person name="Savidor A."/>
            <person name="Scheuring C.F."/>
            <person name="Smith B.M."/>
            <person name="Sobral B.W."/>
            <person name="Terry A."/>
            <person name="Torto-Alalibo T.A."/>
            <person name="Win J."/>
            <person name="Xu Z."/>
            <person name="Zhang H."/>
            <person name="Grigoriev I.V."/>
            <person name="Rokhsar D.S."/>
            <person name="Boore J.L."/>
        </authorList>
    </citation>
    <scope>NUCLEOTIDE SEQUENCE [LARGE SCALE GENOMIC DNA]</scope>
    <source>
        <strain evidence="5 6">P6497</strain>
    </source>
</reference>
<evidence type="ECO:0000259" key="4">
    <source>
        <dbReference type="Pfam" id="PF20147"/>
    </source>
</evidence>
<comment type="subcellular location">
    <subcellularLocation>
        <location evidence="1">Host cell</location>
    </subcellularLocation>
    <subcellularLocation>
        <location evidence="2">Secreted</location>
    </subcellularLocation>
</comment>
<gene>
    <name evidence="5" type="ORF">PHYSODRAFT_247239</name>
</gene>
<dbReference type="Proteomes" id="UP000002640">
    <property type="component" value="Unassembled WGS sequence"/>
</dbReference>
<dbReference type="EMBL" id="JH159158">
    <property type="protein sequence ID" value="EGZ11130.1"/>
    <property type="molecule type" value="Genomic_DNA"/>
</dbReference>
<keyword evidence="6" id="KW-1185">Reference proteome</keyword>
<evidence type="ECO:0000256" key="2">
    <source>
        <dbReference type="ARBA" id="ARBA00004613"/>
    </source>
</evidence>
<protein>
    <recommendedName>
        <fullName evidence="4">Crinkler effector protein N-terminal domain-containing protein</fullName>
    </recommendedName>
</protein>
<proteinExistence type="predicted"/>
<keyword evidence="3" id="KW-0964">Secreted</keyword>
<dbReference type="KEGG" id="psoj:PHYSODRAFT_247239"/>
<dbReference type="InterPro" id="IPR045379">
    <property type="entry name" value="Crinkler_N"/>
</dbReference>
<organism evidence="5 6">
    <name type="scientific">Phytophthora sojae (strain P6497)</name>
    <name type="common">Soybean stem and root rot agent</name>
    <name type="synonym">Phytophthora megasperma f. sp. glycines</name>
    <dbReference type="NCBI Taxonomy" id="1094619"/>
    <lineage>
        <taxon>Eukaryota</taxon>
        <taxon>Sar</taxon>
        <taxon>Stramenopiles</taxon>
        <taxon>Oomycota</taxon>
        <taxon>Peronosporomycetes</taxon>
        <taxon>Peronosporales</taxon>
        <taxon>Peronosporaceae</taxon>
        <taxon>Phytophthora</taxon>
    </lineage>
</organism>
<sequence length="350" mass="38523">MVKLFCAIVGAAGSAFPVDIDAGQSVGDLKDAIKAEKKNDFKDIDADKLQLFLAKTEGGAWLVSDSEDVKKLKKGEKTVAVEALTSEEKELQGESGLQKVLKGMLKPSTDQIHVLVVADRECLEVQDAEIAPHPSRKRRWDKLNEVLDKNKKAKKAAGSTGFSYVSFPEIDSIMPATKYRPSSKPIPDEKLDALHRYFPILIKAFGDIITGKRLHFIVPVLASVCALFDGGVQILAEETVIGKRVHGDGAFEFVLKRGEKRVCIVEAKRDDFQQGLAQAYVGSEALADVEGLPKVYSIVTNFLEWVFSRSLDERIERATPVMMVMENDVPAPESVKQIAGMIYSILSEDN</sequence>
<dbReference type="InParanoid" id="G4ZZA8"/>
<evidence type="ECO:0000256" key="1">
    <source>
        <dbReference type="ARBA" id="ARBA00004340"/>
    </source>
</evidence>